<feature type="non-terminal residue" evidence="1">
    <location>
        <position position="32"/>
    </location>
</feature>
<protein>
    <submittedName>
        <fullName evidence="1">Uncharacterized protein</fullName>
    </submittedName>
</protein>
<reference evidence="1" key="1">
    <citation type="submission" date="2018-05" db="EMBL/GenBank/DDBJ databases">
        <authorList>
            <person name="Lanie J.A."/>
            <person name="Ng W.-L."/>
            <person name="Kazmierczak K.M."/>
            <person name="Andrzejewski T.M."/>
            <person name="Davidsen T.M."/>
            <person name="Wayne K.J."/>
            <person name="Tettelin H."/>
            <person name="Glass J.I."/>
            <person name="Rusch D."/>
            <person name="Podicherti R."/>
            <person name="Tsui H.-C.T."/>
            <person name="Winkler M.E."/>
        </authorList>
    </citation>
    <scope>NUCLEOTIDE SEQUENCE</scope>
</reference>
<organism evidence="1">
    <name type="scientific">marine metagenome</name>
    <dbReference type="NCBI Taxonomy" id="408172"/>
    <lineage>
        <taxon>unclassified sequences</taxon>
        <taxon>metagenomes</taxon>
        <taxon>ecological metagenomes</taxon>
    </lineage>
</organism>
<evidence type="ECO:0000313" key="1">
    <source>
        <dbReference type="EMBL" id="SVC66236.1"/>
    </source>
</evidence>
<gene>
    <name evidence="1" type="ORF">METZ01_LOCUS319090</name>
</gene>
<name>A0A382NYU5_9ZZZZ</name>
<dbReference type="EMBL" id="UINC01103678">
    <property type="protein sequence ID" value="SVC66236.1"/>
    <property type="molecule type" value="Genomic_DNA"/>
</dbReference>
<accession>A0A382NYU5</accession>
<proteinExistence type="predicted"/>
<dbReference type="AlphaFoldDB" id="A0A382NYU5"/>
<sequence>MENFCTLCGADTVQIKCKMICMNCGFTSDCSD</sequence>